<name>I4I4B9_MICAE</name>
<evidence type="ECO:0000313" key="2">
    <source>
        <dbReference type="Proteomes" id="UP000004775"/>
    </source>
</evidence>
<accession>I4I4B9</accession>
<proteinExistence type="predicted"/>
<gene>
    <name evidence="1" type="ORF">MICAH_5520001</name>
</gene>
<sequence length="231" mass="26171">MGRPIAVVRASLNLELEGLPAINQDWGVFWQDLRRNFRETDSFEKVKFPIRLGEYKQLNDGLLGYWLEGDNGSIKDVFYAPQSDLEGINHPAIKFHNGNNPWHIDLNLKDSPTLLTMLIDPRGKVHATTGILPTKSIDIPPDQYQQALEKIEITFLSAPILTDSGKINLALPDEVGYQWSWLEKEKEQWSTADKIGQTNVNAIFSGKQEIREGWLKLSTKKEPPNPNSPNP</sequence>
<evidence type="ECO:0000313" key="1">
    <source>
        <dbReference type="EMBL" id="CCI29143.1"/>
    </source>
</evidence>
<dbReference type="RefSeq" id="WP_004163391.1">
    <property type="nucleotide sequence ID" value="NZ_HE973781.1"/>
</dbReference>
<comment type="caution">
    <text evidence="1">The sequence shown here is derived from an EMBL/GenBank/DDBJ whole genome shotgun (WGS) entry which is preliminary data.</text>
</comment>
<protein>
    <submittedName>
        <fullName evidence="1">Uncharacterized protein</fullName>
    </submittedName>
</protein>
<organism evidence="1 2">
    <name type="scientific">Microcystis aeruginosa PCC 9809</name>
    <dbReference type="NCBI Taxonomy" id="1160285"/>
    <lineage>
        <taxon>Bacteria</taxon>
        <taxon>Bacillati</taxon>
        <taxon>Cyanobacteriota</taxon>
        <taxon>Cyanophyceae</taxon>
        <taxon>Oscillatoriophycideae</taxon>
        <taxon>Chroococcales</taxon>
        <taxon>Microcystaceae</taxon>
        <taxon>Microcystis</taxon>
    </lineage>
</organism>
<dbReference type="Proteomes" id="UP000004775">
    <property type="component" value="Unassembled WGS sequence"/>
</dbReference>
<dbReference type="HOGENOM" id="CLU_1198661_0_0_3"/>
<reference evidence="1 2" key="1">
    <citation type="submission" date="2012-04" db="EMBL/GenBank/DDBJ databases">
        <authorList>
            <person name="Genoscope - CEA"/>
        </authorList>
    </citation>
    <scope>NUCLEOTIDE SEQUENCE [LARGE SCALE GENOMIC DNA]</scope>
    <source>
        <strain evidence="1 2">9809</strain>
    </source>
</reference>
<dbReference type="EMBL" id="CAIO01000504">
    <property type="protein sequence ID" value="CCI29143.1"/>
    <property type="molecule type" value="Genomic_DNA"/>
</dbReference>
<dbReference type="AlphaFoldDB" id="I4I4B9"/>